<dbReference type="STRING" id="146817.SAMN04488502_10398"/>
<protein>
    <recommendedName>
        <fullName evidence="4">DUF3829 domain-containing protein</fullName>
    </recommendedName>
</protein>
<keyword evidence="3" id="KW-1185">Reference proteome</keyword>
<name>A0A1G9RTI5_9FIRM</name>
<evidence type="ECO:0008006" key="4">
    <source>
        <dbReference type="Google" id="ProtNLM"/>
    </source>
</evidence>
<keyword evidence="1" id="KW-0732">Signal</keyword>
<evidence type="ECO:0000313" key="3">
    <source>
        <dbReference type="Proteomes" id="UP000214880"/>
    </source>
</evidence>
<organism evidence="2 3">
    <name type="scientific">Dendrosporobacter quercicolus</name>
    <dbReference type="NCBI Taxonomy" id="146817"/>
    <lineage>
        <taxon>Bacteria</taxon>
        <taxon>Bacillati</taxon>
        <taxon>Bacillota</taxon>
        <taxon>Negativicutes</taxon>
        <taxon>Selenomonadales</taxon>
        <taxon>Sporomusaceae</taxon>
        <taxon>Dendrosporobacter</taxon>
    </lineage>
</organism>
<dbReference type="RefSeq" id="WP_092071464.1">
    <property type="nucleotide sequence ID" value="NZ_FNHB01000003.1"/>
</dbReference>
<dbReference type="AlphaFoldDB" id="A0A1G9RTI5"/>
<proteinExistence type="predicted"/>
<sequence length="221" mass="25133">MQAGSGGRLERYCSQKDVLVMKKKLLLFPLAFLFAFPSCGCAADTAKAAELPASFYCASAKQIAEGYVSLIKEKYADKEKDQTYYEARLKYQIAAAKFSGVRSTFELEMIGGSRIPNINNAQYQSMVMDALRAFDEFDAISQKIIFSSPDQFNGHSMAELNFATVITDIFTFVTRFQEIWVRHDQIRETRLKKLEEWVDDYFKWTNWEELGKPASGDNALA</sequence>
<feature type="signal peptide" evidence="1">
    <location>
        <begin position="1"/>
        <end position="42"/>
    </location>
</feature>
<dbReference type="Proteomes" id="UP000214880">
    <property type="component" value="Unassembled WGS sequence"/>
</dbReference>
<feature type="chain" id="PRO_5039429743" description="DUF3829 domain-containing protein" evidence="1">
    <location>
        <begin position="43"/>
        <end position="221"/>
    </location>
</feature>
<dbReference type="EMBL" id="FNHB01000003">
    <property type="protein sequence ID" value="SDM26546.1"/>
    <property type="molecule type" value="Genomic_DNA"/>
</dbReference>
<gene>
    <name evidence="2" type="ORF">SAMN04488502_10398</name>
</gene>
<reference evidence="2 3" key="1">
    <citation type="submission" date="2016-10" db="EMBL/GenBank/DDBJ databases">
        <authorList>
            <person name="de Groot N.N."/>
        </authorList>
    </citation>
    <scope>NUCLEOTIDE SEQUENCE [LARGE SCALE GENOMIC DNA]</scope>
    <source>
        <strain evidence="2 3">DSM 1736</strain>
    </source>
</reference>
<evidence type="ECO:0000313" key="2">
    <source>
        <dbReference type="EMBL" id="SDM26546.1"/>
    </source>
</evidence>
<evidence type="ECO:0000256" key="1">
    <source>
        <dbReference type="SAM" id="SignalP"/>
    </source>
</evidence>
<accession>A0A1G9RTI5</accession>
<dbReference type="OrthoDB" id="1680970at2"/>